<dbReference type="RefSeq" id="WP_185446925.1">
    <property type="nucleotide sequence ID" value="NZ_CP043661.1"/>
</dbReference>
<dbReference type="InterPro" id="IPR051265">
    <property type="entry name" value="HIBADH-related_NP60_sf"/>
</dbReference>
<dbReference type="SUPFAM" id="SSF51735">
    <property type="entry name" value="NAD(P)-binding Rossmann-fold domains"/>
    <property type="match status" value="1"/>
</dbReference>
<dbReference type="Proteomes" id="UP000515563">
    <property type="component" value="Chromosome"/>
</dbReference>
<dbReference type="PANTHER" id="PTHR43580">
    <property type="entry name" value="OXIDOREDUCTASE GLYR1-RELATED"/>
    <property type="match status" value="1"/>
</dbReference>
<dbReference type="Pfam" id="PF03446">
    <property type="entry name" value="NAD_binding_2"/>
    <property type="match status" value="1"/>
</dbReference>
<dbReference type="GO" id="GO:0016491">
    <property type="term" value="F:oxidoreductase activity"/>
    <property type="evidence" value="ECO:0007669"/>
    <property type="project" value="UniProtKB-KW"/>
</dbReference>
<feature type="domain" description="6-phosphogluconate dehydrogenase NADP-binding" evidence="4">
    <location>
        <begin position="6"/>
        <end position="149"/>
    </location>
</feature>
<evidence type="ECO:0000256" key="3">
    <source>
        <dbReference type="PIRSR" id="PIRSR000103-1"/>
    </source>
</evidence>
<gene>
    <name evidence="5" type="ORF">F1D05_09470</name>
</gene>
<evidence type="ECO:0000313" key="5">
    <source>
        <dbReference type="EMBL" id="QNE18074.1"/>
    </source>
</evidence>
<dbReference type="InterPro" id="IPR013328">
    <property type="entry name" value="6PGD_dom2"/>
</dbReference>
<dbReference type="KEGG" id="kqi:F1D05_09470"/>
<dbReference type="Gene3D" id="1.10.1040.10">
    <property type="entry name" value="N-(1-d-carboxylethyl)-l-norvaline Dehydrogenase, domain 2"/>
    <property type="match status" value="1"/>
</dbReference>
<dbReference type="GO" id="GO:0050661">
    <property type="term" value="F:NADP binding"/>
    <property type="evidence" value="ECO:0007669"/>
    <property type="project" value="InterPro"/>
</dbReference>
<organism evidence="5 6">
    <name type="scientific">Kribbella qitaiheensis</name>
    <dbReference type="NCBI Taxonomy" id="1544730"/>
    <lineage>
        <taxon>Bacteria</taxon>
        <taxon>Bacillati</taxon>
        <taxon>Actinomycetota</taxon>
        <taxon>Actinomycetes</taxon>
        <taxon>Propionibacteriales</taxon>
        <taxon>Kribbellaceae</taxon>
        <taxon>Kribbella</taxon>
    </lineage>
</organism>
<dbReference type="PIRSF" id="PIRSF000103">
    <property type="entry name" value="HIBADH"/>
    <property type="match status" value="1"/>
</dbReference>
<reference evidence="5 6" key="2">
    <citation type="journal article" date="2020" name="Microbiol. Resour. Announc.">
        <title>Antarctic desert soil bacteria exhibit high novel natural product potential, evaluated through long-read genome sequencing and comparative genomics.</title>
        <authorList>
            <person name="Benaud N."/>
            <person name="Edwards R.J."/>
            <person name="Amos T.G."/>
            <person name="D'Agostino P.M."/>
            <person name="Gutierrez-Chavez C."/>
            <person name="Montgomery K."/>
            <person name="Nicetic I."/>
            <person name="Ferrari B.C."/>
        </authorList>
    </citation>
    <scope>NUCLEOTIDE SEQUENCE [LARGE SCALE GENOMIC DNA]</scope>
    <source>
        <strain evidence="5 6">SPB151</strain>
    </source>
</reference>
<dbReference type="InterPro" id="IPR008927">
    <property type="entry name" value="6-PGluconate_DH-like_C_sf"/>
</dbReference>
<evidence type="ECO:0000256" key="1">
    <source>
        <dbReference type="ARBA" id="ARBA00009080"/>
    </source>
</evidence>
<dbReference type="Gene3D" id="3.40.50.720">
    <property type="entry name" value="NAD(P)-binding Rossmann-like Domain"/>
    <property type="match status" value="1"/>
</dbReference>
<keyword evidence="2" id="KW-0560">Oxidoreductase</keyword>
<dbReference type="InterPro" id="IPR002204">
    <property type="entry name" value="3-OH-isobutyrate_DH-rel_CS"/>
</dbReference>
<dbReference type="PANTHER" id="PTHR43580:SF2">
    <property type="entry name" value="CYTOKINE-LIKE NUCLEAR FACTOR N-PAC"/>
    <property type="match status" value="1"/>
</dbReference>
<dbReference type="SUPFAM" id="SSF48179">
    <property type="entry name" value="6-phosphogluconate dehydrogenase C-terminal domain-like"/>
    <property type="match status" value="1"/>
</dbReference>
<name>A0A7G6WVQ9_9ACTN</name>
<evidence type="ECO:0000256" key="2">
    <source>
        <dbReference type="ARBA" id="ARBA00023002"/>
    </source>
</evidence>
<dbReference type="PROSITE" id="PS00895">
    <property type="entry name" value="3_HYDROXYISOBUT_DH"/>
    <property type="match status" value="1"/>
</dbReference>
<dbReference type="GO" id="GO:0016054">
    <property type="term" value="P:organic acid catabolic process"/>
    <property type="evidence" value="ECO:0007669"/>
    <property type="project" value="UniProtKB-ARBA"/>
</dbReference>
<reference evidence="6" key="1">
    <citation type="submission" date="2019-09" db="EMBL/GenBank/DDBJ databases">
        <title>Antimicrobial potential of Antarctic Bacteria.</title>
        <authorList>
            <person name="Benaud N."/>
            <person name="Edwards R.J."/>
            <person name="Ferrari B.C."/>
        </authorList>
    </citation>
    <scope>NUCLEOTIDE SEQUENCE [LARGE SCALE GENOMIC DNA]</scope>
    <source>
        <strain evidence="6">SPB151</strain>
    </source>
</reference>
<proteinExistence type="inferred from homology"/>
<evidence type="ECO:0000259" key="4">
    <source>
        <dbReference type="Pfam" id="PF03446"/>
    </source>
</evidence>
<dbReference type="InterPro" id="IPR036291">
    <property type="entry name" value="NAD(P)-bd_dom_sf"/>
</dbReference>
<keyword evidence="6" id="KW-1185">Reference proteome</keyword>
<sequence length="264" mass="27223">MDENSKIAFLGLGSMGGPMARRVAQAGYPLTVWNRSPGRADGFTEVAASPADAVRDADVVVTMLADPTAVLEVVRSFAADLKQGAILVEASTIGPAAVREVADLLPEGVTLVDSPVMGSVDRAASGELSLFVGGDADDVMPLLELFGSVNRTGAVGTGAALKLVMINTVVEGVALIGEAFALADKLGLPEEQVKQAMAASPLAGIAGRAFAEGAYFPIRLAAKDVALAADAADLPIARAIHTRLTSYEEAANEDIGQILKYFRT</sequence>
<protein>
    <submittedName>
        <fullName evidence="5">NAD(P)-dependent oxidoreductase</fullName>
    </submittedName>
</protein>
<feature type="active site" evidence="3">
    <location>
        <position position="162"/>
    </location>
</feature>
<dbReference type="EMBL" id="CP043661">
    <property type="protein sequence ID" value="QNE18074.1"/>
    <property type="molecule type" value="Genomic_DNA"/>
</dbReference>
<dbReference type="AlphaFoldDB" id="A0A7G6WVQ9"/>
<accession>A0A7G6WVQ9</accession>
<dbReference type="InterPro" id="IPR006115">
    <property type="entry name" value="6PGDH_NADP-bd"/>
</dbReference>
<evidence type="ECO:0000313" key="6">
    <source>
        <dbReference type="Proteomes" id="UP000515563"/>
    </source>
</evidence>
<comment type="similarity">
    <text evidence="1">Belongs to the HIBADH-related family.</text>
</comment>
<dbReference type="InterPro" id="IPR015815">
    <property type="entry name" value="HIBADH-related"/>
</dbReference>